<sequence length="75" mass="8310">MELQRKPSSGFGQPGVVLHLTGREWATIQMLLLRSRYLADRVVSTGAHSTDGTPVLIQDLTTYIDALERAEENAK</sequence>
<protein>
    <submittedName>
        <fullName evidence="1">Uncharacterized protein</fullName>
    </submittedName>
</protein>
<keyword evidence="2" id="KW-1185">Reference proteome</keyword>
<evidence type="ECO:0000313" key="1">
    <source>
        <dbReference type="EMBL" id="QDH84711.1"/>
    </source>
</evidence>
<name>A0A514CW69_9CAUD</name>
<dbReference type="Proteomes" id="UP000319598">
    <property type="component" value="Segment"/>
</dbReference>
<dbReference type="EMBL" id="MK962640">
    <property type="protein sequence ID" value="QDH84711.1"/>
    <property type="molecule type" value="Genomic_DNA"/>
</dbReference>
<organism evidence="1 2">
    <name type="scientific">Achromobacter phage vB_AxyP_19-32_Axy23</name>
    <dbReference type="NCBI Taxonomy" id="2591047"/>
    <lineage>
        <taxon>Viruses</taxon>
        <taxon>Duplodnaviria</taxon>
        <taxon>Heunggongvirae</taxon>
        <taxon>Uroviricota</taxon>
        <taxon>Caudoviricetes</taxon>
        <taxon>Autographivirales</taxon>
        <taxon>Autoscriptoviridae</taxon>
        <taxon>Axyvirus</taxon>
        <taxon>Axyvirus 1932Axy23</taxon>
    </lineage>
</organism>
<gene>
    <name evidence="1" type="ORF">Axy23_007</name>
</gene>
<accession>A0A514CW69</accession>
<evidence type="ECO:0000313" key="2">
    <source>
        <dbReference type="Proteomes" id="UP000319598"/>
    </source>
</evidence>
<proteinExistence type="predicted"/>
<reference evidence="1 2" key="1">
    <citation type="submission" date="2019-05" db="EMBL/GenBank/DDBJ databases">
        <title>Complete genome sequence of sixteen phages from Abidjan, cote d'Ivoire, isolated on a single strain of Achromobacter xylosoxidans.</title>
        <authorList>
            <person name="Essoh C."/>
            <person name="Vernadet J.-P."/>
            <person name="Vergnaud G."/>
            <person name="Pourcel C."/>
        </authorList>
    </citation>
    <scope>NUCLEOTIDE SEQUENCE [LARGE SCALE GENOMIC DNA]</scope>
</reference>